<organism evidence="9 10">
    <name type="scientific">Shinella pollutisoli</name>
    <dbReference type="NCBI Taxonomy" id="2250594"/>
    <lineage>
        <taxon>Bacteria</taxon>
        <taxon>Pseudomonadati</taxon>
        <taxon>Pseudomonadota</taxon>
        <taxon>Alphaproteobacteria</taxon>
        <taxon>Hyphomicrobiales</taxon>
        <taxon>Rhizobiaceae</taxon>
        <taxon>Shinella</taxon>
    </lineage>
</organism>
<protein>
    <submittedName>
        <fullName evidence="9">Type II toxin-antitoxin system VapC family toxin</fullName>
    </submittedName>
</protein>
<reference evidence="10" key="1">
    <citation type="journal article" date="2019" name="Int. J. Syst. Evol. Microbiol.">
        <title>The Global Catalogue of Microorganisms (GCM) 10K type strain sequencing project: providing services to taxonomists for standard genome sequencing and annotation.</title>
        <authorList>
            <consortium name="The Broad Institute Genomics Platform"/>
            <consortium name="The Broad Institute Genome Sequencing Center for Infectious Disease"/>
            <person name="Wu L."/>
            <person name="Ma J."/>
        </authorList>
    </citation>
    <scope>NUCLEOTIDE SEQUENCE [LARGE SCALE GENOMIC DNA]</scope>
    <source>
        <strain evidence="10">KCTC 52677</strain>
    </source>
</reference>
<dbReference type="InterPro" id="IPR002716">
    <property type="entry name" value="PIN_dom"/>
</dbReference>
<evidence type="ECO:0000313" key="9">
    <source>
        <dbReference type="EMBL" id="MFC3074367.1"/>
    </source>
</evidence>
<dbReference type="InterPro" id="IPR050556">
    <property type="entry name" value="Type_II_TA_system_RNase"/>
</dbReference>
<evidence type="ECO:0000256" key="1">
    <source>
        <dbReference type="ARBA" id="ARBA00001946"/>
    </source>
</evidence>
<keyword evidence="6" id="KW-0460">Magnesium</keyword>
<proteinExistence type="inferred from homology"/>
<comment type="cofactor">
    <cofactor evidence="1">
        <name>Mg(2+)</name>
        <dbReference type="ChEBI" id="CHEBI:18420"/>
    </cofactor>
</comment>
<evidence type="ECO:0000256" key="6">
    <source>
        <dbReference type="ARBA" id="ARBA00022842"/>
    </source>
</evidence>
<comment type="caution">
    <text evidence="9">The sequence shown here is derived from an EMBL/GenBank/DDBJ whole genome shotgun (WGS) entry which is preliminary data.</text>
</comment>
<dbReference type="SUPFAM" id="SSF88723">
    <property type="entry name" value="PIN domain-like"/>
    <property type="match status" value="1"/>
</dbReference>
<dbReference type="PANTHER" id="PTHR33653">
    <property type="entry name" value="RIBONUCLEASE VAPC2"/>
    <property type="match status" value="1"/>
</dbReference>
<dbReference type="EMBL" id="JBHRSP010000024">
    <property type="protein sequence ID" value="MFC3074367.1"/>
    <property type="molecule type" value="Genomic_DNA"/>
</dbReference>
<dbReference type="RefSeq" id="WP_257312418.1">
    <property type="nucleotide sequence ID" value="NZ_JANFDG010000002.1"/>
</dbReference>
<keyword evidence="3" id="KW-0540">Nuclease</keyword>
<dbReference type="Gene3D" id="3.40.50.1010">
    <property type="entry name" value="5'-nuclease"/>
    <property type="match status" value="1"/>
</dbReference>
<evidence type="ECO:0000256" key="7">
    <source>
        <dbReference type="ARBA" id="ARBA00038093"/>
    </source>
</evidence>
<dbReference type="Pfam" id="PF01850">
    <property type="entry name" value="PIN"/>
    <property type="match status" value="1"/>
</dbReference>
<evidence type="ECO:0000259" key="8">
    <source>
        <dbReference type="Pfam" id="PF01850"/>
    </source>
</evidence>
<dbReference type="InterPro" id="IPR029060">
    <property type="entry name" value="PIN-like_dom_sf"/>
</dbReference>
<evidence type="ECO:0000256" key="5">
    <source>
        <dbReference type="ARBA" id="ARBA00022801"/>
    </source>
</evidence>
<feature type="domain" description="PIN" evidence="8">
    <location>
        <begin position="4"/>
        <end position="124"/>
    </location>
</feature>
<dbReference type="Proteomes" id="UP001595377">
    <property type="component" value="Unassembled WGS sequence"/>
</dbReference>
<gene>
    <name evidence="9" type="ORF">ACFOHH_14745</name>
</gene>
<evidence type="ECO:0000256" key="3">
    <source>
        <dbReference type="ARBA" id="ARBA00022722"/>
    </source>
</evidence>
<evidence type="ECO:0000256" key="2">
    <source>
        <dbReference type="ARBA" id="ARBA00022649"/>
    </source>
</evidence>
<name>A0ABV7DHF9_9HYPH</name>
<comment type="similarity">
    <text evidence="7">Belongs to the PINc/VapC protein family.</text>
</comment>
<evidence type="ECO:0000313" key="10">
    <source>
        <dbReference type="Proteomes" id="UP001595377"/>
    </source>
</evidence>
<evidence type="ECO:0000256" key="4">
    <source>
        <dbReference type="ARBA" id="ARBA00022723"/>
    </source>
</evidence>
<keyword evidence="5" id="KW-0378">Hydrolase</keyword>
<keyword evidence="10" id="KW-1185">Reference proteome</keyword>
<sequence>MGTIIDTSILIDVFHAGSAFEDWSLNAIADARRRGDVLINPLIYAEMAAGFATVDTLEVALSPASFIREDLPWEGAHAAGQAFMQYRRGGGDKRSPLPDFYIGAHALVRGHDLLTRDAARYRTYFPMIRLITPETHP</sequence>
<keyword evidence="4" id="KW-0479">Metal-binding</keyword>
<dbReference type="PANTHER" id="PTHR33653:SF1">
    <property type="entry name" value="RIBONUCLEASE VAPC2"/>
    <property type="match status" value="1"/>
</dbReference>
<accession>A0ABV7DHF9</accession>
<keyword evidence="2" id="KW-1277">Toxin-antitoxin system</keyword>